<dbReference type="AlphaFoldDB" id="L5M484"/>
<keyword evidence="6" id="KW-1185">Reference proteome</keyword>
<evidence type="ECO:0000313" key="5">
    <source>
        <dbReference type="EMBL" id="ELK33132.1"/>
    </source>
</evidence>
<dbReference type="EMBL" id="KB104665">
    <property type="protein sequence ID" value="ELK33132.1"/>
    <property type="molecule type" value="Genomic_DNA"/>
</dbReference>
<feature type="compositionally biased region" description="Polar residues" evidence="3">
    <location>
        <begin position="162"/>
        <end position="176"/>
    </location>
</feature>
<dbReference type="PANTHER" id="PTHR23074">
    <property type="entry name" value="AAA DOMAIN-CONTAINING"/>
    <property type="match status" value="1"/>
</dbReference>
<reference evidence="6" key="1">
    <citation type="journal article" date="2013" name="Science">
        <title>Comparative analysis of bat genomes provides insight into the evolution of flight and immunity.</title>
        <authorList>
            <person name="Zhang G."/>
            <person name="Cowled C."/>
            <person name="Shi Z."/>
            <person name="Huang Z."/>
            <person name="Bishop-Lilly K.A."/>
            <person name="Fang X."/>
            <person name="Wynne J.W."/>
            <person name="Xiong Z."/>
            <person name="Baker M.L."/>
            <person name="Zhao W."/>
            <person name="Tachedjian M."/>
            <person name="Zhu Y."/>
            <person name="Zhou P."/>
            <person name="Jiang X."/>
            <person name="Ng J."/>
            <person name="Yang L."/>
            <person name="Wu L."/>
            <person name="Xiao J."/>
            <person name="Feng Y."/>
            <person name="Chen Y."/>
            <person name="Sun X."/>
            <person name="Zhang Y."/>
            <person name="Marsh G.A."/>
            <person name="Crameri G."/>
            <person name="Broder C.C."/>
            <person name="Frey K.G."/>
            <person name="Wang L.F."/>
            <person name="Wang J."/>
        </authorList>
    </citation>
    <scope>NUCLEOTIDE SEQUENCE [LARGE SCALE GENOMIC DNA]</scope>
</reference>
<evidence type="ECO:0000256" key="3">
    <source>
        <dbReference type="SAM" id="MobiDB-lite"/>
    </source>
</evidence>
<sequence>MGAEWPPGSLCWWGNSTASPQGSPRTGSEASLFTVVFAEGEIHSVPFQLLAASSTPALDPFHTALHFSVNPQIPTHSDLLPSLKAIDLVTKATEKDKAKNYEEALWLHQLAVECFLHVIKYEAHSDEAKEGIRAKCVQCLDPAEKLEGCLWNKEKHGKKLVTENQSESKGSDSDSAGGNPEKKKLQEQLTGAVMMEKHNIRWSDVAGLELAKEALEEAVILPIKFPHLFTGKRTLGEGYCSLDPRHQEILPGQSGGNRGQQLHLLLCVLLRLDV</sequence>
<dbReference type="Proteomes" id="UP000010556">
    <property type="component" value="Unassembled WGS sequence"/>
</dbReference>
<dbReference type="Gene3D" id="1.20.58.80">
    <property type="entry name" value="Phosphotransferase system, lactose/cellobiose-type IIA subunit"/>
    <property type="match status" value="1"/>
</dbReference>
<dbReference type="GO" id="GO:0016887">
    <property type="term" value="F:ATP hydrolysis activity"/>
    <property type="evidence" value="ECO:0007669"/>
    <property type="project" value="TreeGrafter"/>
</dbReference>
<dbReference type="GO" id="GO:0005524">
    <property type="term" value="F:ATP binding"/>
    <property type="evidence" value="ECO:0007669"/>
    <property type="project" value="UniProtKB-KW"/>
</dbReference>
<evidence type="ECO:0000259" key="4">
    <source>
        <dbReference type="SMART" id="SM00745"/>
    </source>
</evidence>
<keyword evidence="1" id="KW-0547">Nucleotide-binding</keyword>
<dbReference type="GO" id="GO:0007033">
    <property type="term" value="P:vacuole organization"/>
    <property type="evidence" value="ECO:0007669"/>
    <property type="project" value="TreeGrafter"/>
</dbReference>
<dbReference type="PANTHER" id="PTHR23074:SF83">
    <property type="entry name" value="VACUOLAR PROTEIN SORTING-ASSOCIATED PROTEIN 4A"/>
    <property type="match status" value="1"/>
</dbReference>
<dbReference type="InterPro" id="IPR050304">
    <property type="entry name" value="MT-severing_AAA_ATPase"/>
</dbReference>
<keyword evidence="2" id="KW-0067">ATP-binding</keyword>
<feature type="region of interest" description="Disordered" evidence="3">
    <location>
        <begin position="160"/>
        <end position="184"/>
    </location>
</feature>
<proteinExistence type="predicted"/>
<gene>
    <name evidence="5" type="ORF">MDA_GLEAN10000237</name>
</gene>
<dbReference type="InterPro" id="IPR036181">
    <property type="entry name" value="MIT_dom_sf"/>
</dbReference>
<dbReference type="Pfam" id="PF04212">
    <property type="entry name" value="MIT"/>
    <property type="match status" value="1"/>
</dbReference>
<dbReference type="SUPFAM" id="SSF116846">
    <property type="entry name" value="MIT domain"/>
    <property type="match status" value="1"/>
</dbReference>
<protein>
    <submittedName>
        <fullName evidence="5">Vacuolar protein sorting-associated protein 4A</fullName>
    </submittedName>
</protein>
<evidence type="ECO:0000256" key="2">
    <source>
        <dbReference type="ARBA" id="ARBA00022840"/>
    </source>
</evidence>
<evidence type="ECO:0000313" key="6">
    <source>
        <dbReference type="Proteomes" id="UP000010556"/>
    </source>
</evidence>
<accession>L5M484</accession>
<feature type="domain" description="MIT" evidence="4">
    <location>
        <begin position="76"/>
        <end position="156"/>
    </location>
</feature>
<organism evidence="5 6">
    <name type="scientific">Myotis davidii</name>
    <name type="common">David's myotis</name>
    <dbReference type="NCBI Taxonomy" id="225400"/>
    <lineage>
        <taxon>Eukaryota</taxon>
        <taxon>Metazoa</taxon>
        <taxon>Chordata</taxon>
        <taxon>Craniata</taxon>
        <taxon>Vertebrata</taxon>
        <taxon>Euteleostomi</taxon>
        <taxon>Mammalia</taxon>
        <taxon>Eutheria</taxon>
        <taxon>Laurasiatheria</taxon>
        <taxon>Chiroptera</taxon>
        <taxon>Yangochiroptera</taxon>
        <taxon>Vespertilionidae</taxon>
        <taxon>Myotis</taxon>
    </lineage>
</organism>
<dbReference type="InterPro" id="IPR007330">
    <property type="entry name" value="MIT_dom"/>
</dbReference>
<evidence type="ECO:0000256" key="1">
    <source>
        <dbReference type="ARBA" id="ARBA00022741"/>
    </source>
</evidence>
<dbReference type="SMART" id="SM00745">
    <property type="entry name" value="MIT"/>
    <property type="match status" value="1"/>
</dbReference>
<dbReference type="GO" id="GO:0016197">
    <property type="term" value="P:endosomal transport"/>
    <property type="evidence" value="ECO:0007669"/>
    <property type="project" value="TreeGrafter"/>
</dbReference>
<dbReference type="InterPro" id="IPR027417">
    <property type="entry name" value="P-loop_NTPase"/>
</dbReference>
<dbReference type="Gene3D" id="3.40.50.300">
    <property type="entry name" value="P-loop containing nucleotide triphosphate hydrolases"/>
    <property type="match status" value="1"/>
</dbReference>
<name>L5M484_MYODS</name>